<name>A0A0U5CJ43_ASPCI</name>
<dbReference type="Proteomes" id="UP000054771">
    <property type="component" value="Unassembled WGS sequence"/>
</dbReference>
<dbReference type="AlphaFoldDB" id="A0A0U5CJ43"/>
<evidence type="ECO:0000313" key="2">
    <source>
        <dbReference type="Proteomes" id="UP000054771"/>
    </source>
</evidence>
<accession>A0A0U5CJ43</accession>
<organism evidence="1 2">
    <name type="scientific">Aspergillus calidoustus</name>
    <dbReference type="NCBI Taxonomy" id="454130"/>
    <lineage>
        <taxon>Eukaryota</taxon>
        <taxon>Fungi</taxon>
        <taxon>Dikarya</taxon>
        <taxon>Ascomycota</taxon>
        <taxon>Pezizomycotina</taxon>
        <taxon>Eurotiomycetes</taxon>
        <taxon>Eurotiomycetidae</taxon>
        <taxon>Eurotiales</taxon>
        <taxon>Aspergillaceae</taxon>
        <taxon>Aspergillus</taxon>
        <taxon>Aspergillus subgen. Nidulantes</taxon>
    </lineage>
</organism>
<keyword evidence="2" id="KW-1185">Reference proteome</keyword>
<gene>
    <name evidence="1" type="ORF">ASPCAL14127</name>
</gene>
<dbReference type="EMBL" id="CDMC01000022">
    <property type="protein sequence ID" value="CEL11020.1"/>
    <property type="molecule type" value="Genomic_DNA"/>
</dbReference>
<sequence length="183" mass="20264">MLTNGDKVVTPVEEMESAINAPGPGFLGLLQAAPSNIRQYAYQSIAQFLDIANDEINNVDGLFLLTGASDEIFESTFRTPEDNHGPFSSWSCYDAELGLVLFKMSESPRHSFAGEGFDRLLVEALQSIEMARQILPVGTMLCMSLTGGKKADKAWRPRGPWCRDRTEWPNLVLEVAVPETRKP</sequence>
<proteinExistence type="predicted"/>
<protein>
    <submittedName>
        <fullName evidence="1">Uncharacterized protein</fullName>
    </submittedName>
</protein>
<evidence type="ECO:0000313" key="1">
    <source>
        <dbReference type="EMBL" id="CEL11020.1"/>
    </source>
</evidence>
<reference evidence="2" key="1">
    <citation type="journal article" date="2016" name="Genome Announc.">
        <title>Draft genome sequences of fungus Aspergillus calidoustus.</title>
        <authorList>
            <person name="Horn F."/>
            <person name="Linde J."/>
            <person name="Mattern D.J."/>
            <person name="Walther G."/>
            <person name="Guthke R."/>
            <person name="Scherlach K."/>
            <person name="Martin K."/>
            <person name="Brakhage A.A."/>
            <person name="Petzke L."/>
            <person name="Valiante V."/>
        </authorList>
    </citation>
    <scope>NUCLEOTIDE SEQUENCE [LARGE SCALE GENOMIC DNA]</scope>
    <source>
        <strain evidence="2">SF006504</strain>
    </source>
</reference>